<dbReference type="InterPro" id="IPR050153">
    <property type="entry name" value="Metal_Ion_Import_ABC"/>
</dbReference>
<accession>A0A7C4FEJ5</accession>
<comment type="similarity">
    <text evidence="1">Belongs to the ABC transporter superfamily.</text>
</comment>
<dbReference type="GO" id="GO:0005524">
    <property type="term" value="F:ATP binding"/>
    <property type="evidence" value="ECO:0007669"/>
    <property type="project" value="UniProtKB-KW"/>
</dbReference>
<evidence type="ECO:0000313" key="6">
    <source>
        <dbReference type="EMBL" id="HGI88104.1"/>
    </source>
</evidence>
<keyword evidence="3" id="KW-0547">Nucleotide-binding</keyword>
<dbReference type="PROSITE" id="PS50893">
    <property type="entry name" value="ABC_TRANSPORTER_2"/>
    <property type="match status" value="2"/>
</dbReference>
<dbReference type="GO" id="GO:0016887">
    <property type="term" value="F:ATP hydrolysis activity"/>
    <property type="evidence" value="ECO:0007669"/>
    <property type="project" value="InterPro"/>
</dbReference>
<organism evidence="6">
    <name type="scientific">Ignisphaera aggregans</name>
    <dbReference type="NCBI Taxonomy" id="334771"/>
    <lineage>
        <taxon>Archaea</taxon>
        <taxon>Thermoproteota</taxon>
        <taxon>Thermoprotei</taxon>
        <taxon>Desulfurococcales</taxon>
        <taxon>Desulfurococcaceae</taxon>
        <taxon>Ignisphaera</taxon>
    </lineage>
</organism>
<sequence>MLKSIEVEGLSVATQSTTILQGVSLSVREGEVVLVTGPCGSGKSTLLKVLAGIIPHVYTGFRVSGTVKVFGLSPLEAAEKGLVAYVPQDIYTFFIASHVCEELEVLRLPLDGFAQLCDRPIEALSDGQLYRLLTHIAIGSGARLLLLDEPTSHLDSETLVEVVAMLKSVAVERGATVIIADHRVSELKSLVDTVVELGKDREEGANGGSGRAYDERRTAECQGLAARVKGLTLSLDGVALAKGLSFDVAKGSALGILGRNGVGKSTLLKALLRLTPFTAEGIHIERPAFYISQKPLYWFSTGSVRAELTLYAKLFGKRAEVEEVAELFQLNHLLHRNPYTLSVGEARRLAMALAFIASPRLLLFDEPLLGLDKSAEELLQELLESLRKRCSAAIVASHSKKLVELVDSCLELLPGGEVRFCA</sequence>
<dbReference type="SUPFAM" id="SSF52540">
    <property type="entry name" value="P-loop containing nucleoside triphosphate hydrolases"/>
    <property type="match status" value="2"/>
</dbReference>
<evidence type="ECO:0000256" key="2">
    <source>
        <dbReference type="ARBA" id="ARBA00022448"/>
    </source>
</evidence>
<gene>
    <name evidence="6" type="ORF">ENV14_06945</name>
</gene>
<keyword evidence="4 6" id="KW-0067">ATP-binding</keyword>
<dbReference type="EMBL" id="DTFF01000062">
    <property type="protein sequence ID" value="HGI88104.1"/>
    <property type="molecule type" value="Genomic_DNA"/>
</dbReference>
<evidence type="ECO:0000256" key="3">
    <source>
        <dbReference type="ARBA" id="ARBA00022741"/>
    </source>
</evidence>
<evidence type="ECO:0000259" key="5">
    <source>
        <dbReference type="PROSITE" id="PS50893"/>
    </source>
</evidence>
<dbReference type="PANTHER" id="PTHR42734:SF5">
    <property type="entry name" value="IRON TRANSPORT SYSTEM ATP-BINDING PROTEIN HI_0361-RELATED"/>
    <property type="match status" value="1"/>
</dbReference>
<dbReference type="AlphaFoldDB" id="A0A7C4FEJ5"/>
<proteinExistence type="inferred from homology"/>
<feature type="domain" description="ABC transporter" evidence="5">
    <location>
        <begin position="5"/>
        <end position="224"/>
    </location>
</feature>
<feature type="domain" description="ABC transporter" evidence="5">
    <location>
        <begin position="226"/>
        <end position="421"/>
    </location>
</feature>
<dbReference type="InterPro" id="IPR003593">
    <property type="entry name" value="AAA+_ATPase"/>
</dbReference>
<comment type="caution">
    <text evidence="6">The sequence shown here is derived from an EMBL/GenBank/DDBJ whole genome shotgun (WGS) entry which is preliminary data.</text>
</comment>
<dbReference type="InterPro" id="IPR003439">
    <property type="entry name" value="ABC_transporter-like_ATP-bd"/>
</dbReference>
<dbReference type="PANTHER" id="PTHR42734">
    <property type="entry name" value="METAL TRANSPORT SYSTEM ATP-BINDING PROTEIN TM_0124-RELATED"/>
    <property type="match status" value="1"/>
</dbReference>
<protein>
    <submittedName>
        <fullName evidence="6">ATP-binding cassette domain-containing protein</fullName>
    </submittedName>
</protein>
<dbReference type="InterPro" id="IPR017871">
    <property type="entry name" value="ABC_transporter-like_CS"/>
</dbReference>
<evidence type="ECO:0000256" key="1">
    <source>
        <dbReference type="ARBA" id="ARBA00005417"/>
    </source>
</evidence>
<dbReference type="PROSITE" id="PS00211">
    <property type="entry name" value="ABC_TRANSPORTER_1"/>
    <property type="match status" value="1"/>
</dbReference>
<dbReference type="InterPro" id="IPR027417">
    <property type="entry name" value="P-loop_NTPase"/>
</dbReference>
<name>A0A7C4FEJ5_9CREN</name>
<evidence type="ECO:0000256" key="4">
    <source>
        <dbReference type="ARBA" id="ARBA00022840"/>
    </source>
</evidence>
<keyword evidence="2" id="KW-0813">Transport</keyword>
<dbReference type="Pfam" id="PF00005">
    <property type="entry name" value="ABC_tran"/>
    <property type="match status" value="2"/>
</dbReference>
<reference evidence="6" key="1">
    <citation type="journal article" date="2020" name="mSystems">
        <title>Genome- and Community-Level Interaction Insights into Carbon Utilization and Element Cycling Functions of Hydrothermarchaeota in Hydrothermal Sediment.</title>
        <authorList>
            <person name="Zhou Z."/>
            <person name="Liu Y."/>
            <person name="Xu W."/>
            <person name="Pan J."/>
            <person name="Luo Z.H."/>
            <person name="Li M."/>
        </authorList>
    </citation>
    <scope>NUCLEOTIDE SEQUENCE [LARGE SCALE GENOMIC DNA]</scope>
    <source>
        <strain evidence="6">SpSt-732</strain>
    </source>
</reference>
<dbReference type="SMART" id="SM00382">
    <property type="entry name" value="AAA"/>
    <property type="match status" value="2"/>
</dbReference>
<dbReference type="Gene3D" id="3.40.50.300">
    <property type="entry name" value="P-loop containing nucleotide triphosphate hydrolases"/>
    <property type="match status" value="2"/>
</dbReference>